<protein>
    <recommendedName>
        <fullName evidence="2">Nephrocystin 3-like N-terminal domain-containing protein</fullName>
    </recommendedName>
</protein>
<dbReference type="InterPro" id="IPR056884">
    <property type="entry name" value="NPHP3-like_N"/>
</dbReference>
<keyword evidence="1" id="KW-0677">Repeat</keyword>
<reference evidence="3" key="1">
    <citation type="submission" date="2014-01" db="EMBL/GenBank/DDBJ databases">
        <title>The genome of the white-rot fungus Pycnoporus cinnabarinus: a basidiomycete model with a versatile arsenal for lignocellulosic biomass breakdown.</title>
        <authorList>
            <person name="Levasseur A."/>
            <person name="Lomascolo A."/>
            <person name="Ruiz-Duenas F.J."/>
            <person name="Uzan E."/>
            <person name="Piumi F."/>
            <person name="Kues U."/>
            <person name="Ram A.F.J."/>
            <person name="Murat C."/>
            <person name="Haon M."/>
            <person name="Benoit I."/>
            <person name="Arfi Y."/>
            <person name="Chevret D."/>
            <person name="Drula E."/>
            <person name="Kwon M.J."/>
            <person name="Gouret P."/>
            <person name="Lesage-Meessen L."/>
            <person name="Lombard V."/>
            <person name="Mariette J."/>
            <person name="Noirot C."/>
            <person name="Park J."/>
            <person name="Patyshakuliyeva A."/>
            <person name="Wieneger R.A.B."/>
            <person name="Wosten H.A.B."/>
            <person name="Martin F."/>
            <person name="Coutinho P.M."/>
            <person name="de Vries R."/>
            <person name="Martinez A.T."/>
            <person name="Klopp C."/>
            <person name="Pontarotti P."/>
            <person name="Henrissat B."/>
            <person name="Record E."/>
        </authorList>
    </citation>
    <scope>NUCLEOTIDE SEQUENCE [LARGE SCALE GENOMIC DNA]</scope>
    <source>
        <strain evidence="3">BRFM137</strain>
    </source>
</reference>
<keyword evidence="4" id="KW-1185">Reference proteome</keyword>
<evidence type="ECO:0000313" key="3">
    <source>
        <dbReference type="EMBL" id="CDO74145.1"/>
    </source>
</evidence>
<dbReference type="Gene3D" id="3.40.50.300">
    <property type="entry name" value="P-loop containing nucleotide triphosphate hydrolases"/>
    <property type="match status" value="1"/>
</dbReference>
<dbReference type="Pfam" id="PF24883">
    <property type="entry name" value="NPHP3_N"/>
    <property type="match status" value="1"/>
</dbReference>
<dbReference type="OrthoDB" id="3228837at2759"/>
<dbReference type="AlphaFoldDB" id="A0A060SIB1"/>
<dbReference type="OMA" id="IRERINH"/>
<sequence>MSTIRSRRIKEFINVTADVATPVLDILEPALALVPIPGLGLIPKSLSIVLKNVERARVNTETRKAFLTQVEALGALITELAYPDKAIAQGDTDEGRMKKATDRVAQSDELSKGMEDLQSLSFIDYWQIKANAAIDKGVEEVRRLLQQNGKKKLLPGTDDPVYLHIETEEESILAKLCSVGAGYRSVSVPKTELMEGTRVQLLDEIGQWSTGCLPNPDKPRRVYFLSGGAGIGKSVVAYKHCFDLSNAETRSSGGGPRLGASVFFDRTRGDMTAQLLFHALARQLAESHPVLRSPIITAARAYLKKGPSQVPGVSFHELLLDPLMRASAEMPKGFRIVVVLDGLDECADQPGLQKRLSHLVDLINTLPWLYLFVASRAVPRVMAVLASEAVVSTVYHHELNQDLGDHGDVKKYLEATVPKIPRYSAFLRGHPDRLQELVRRAGGVFIFARVAVNLFDSDLYRTFPEEGFRIVLSKEAGLDDLDALYLGILRAVFRPGDLDRSPRSHARLLSFLYAVTLLQKPQPLEVLAMFVDSIYNLPVVQQRLSGDATKVEPLKESDLPSIVDCLASLIYIRRSPGGMLVPIHESFYEFLLDRCHDPYYRLDQDAGHAGLVSASVLFMSPKGVKDYLQRYYNSEVNNRTHSRARPVSYARVWAYSHFWAATATKEFLNELGATLLTGSGLPSHYVAGYLAYCMDYVDAMLANCDCSREQINAILREFWRTGSRTGTAPRWTRVVKKRRSSTESGPEEFAQWLGYLPQYEESWQGVWNALGEDPELERLWYNRHWETDDDSFWHASDFDGEFS</sequence>
<organism evidence="3 4">
    <name type="scientific">Pycnoporus cinnabarinus</name>
    <name type="common">Cinnabar-red polypore</name>
    <name type="synonym">Trametes cinnabarina</name>
    <dbReference type="NCBI Taxonomy" id="5643"/>
    <lineage>
        <taxon>Eukaryota</taxon>
        <taxon>Fungi</taxon>
        <taxon>Dikarya</taxon>
        <taxon>Basidiomycota</taxon>
        <taxon>Agaricomycotina</taxon>
        <taxon>Agaricomycetes</taxon>
        <taxon>Polyporales</taxon>
        <taxon>Polyporaceae</taxon>
        <taxon>Trametes</taxon>
    </lineage>
</organism>
<accession>A0A060SIB1</accession>
<dbReference type="HOGENOM" id="CLU_350595_0_0_1"/>
<dbReference type="SUPFAM" id="SSF52540">
    <property type="entry name" value="P-loop containing nucleoside triphosphate hydrolases"/>
    <property type="match status" value="1"/>
</dbReference>
<evidence type="ECO:0000313" key="4">
    <source>
        <dbReference type="Proteomes" id="UP000029665"/>
    </source>
</evidence>
<name>A0A060SIB1_PYCCI</name>
<dbReference type="PANTHER" id="PTHR10039:SF15">
    <property type="entry name" value="NACHT DOMAIN-CONTAINING PROTEIN"/>
    <property type="match status" value="1"/>
</dbReference>
<dbReference type="Proteomes" id="UP000029665">
    <property type="component" value="Unassembled WGS sequence"/>
</dbReference>
<dbReference type="EMBL" id="CCBP010000125">
    <property type="protein sequence ID" value="CDO74145.1"/>
    <property type="molecule type" value="Genomic_DNA"/>
</dbReference>
<dbReference type="STRING" id="5643.A0A060SIB1"/>
<feature type="domain" description="Nephrocystin 3-like N-terminal" evidence="2">
    <location>
        <begin position="218"/>
        <end position="376"/>
    </location>
</feature>
<proteinExistence type="predicted"/>
<dbReference type="PANTHER" id="PTHR10039">
    <property type="entry name" value="AMELOGENIN"/>
    <property type="match status" value="1"/>
</dbReference>
<dbReference type="InterPro" id="IPR027417">
    <property type="entry name" value="P-loop_NTPase"/>
</dbReference>
<comment type="caution">
    <text evidence="3">The sequence shown here is derived from an EMBL/GenBank/DDBJ whole genome shotgun (WGS) entry which is preliminary data.</text>
</comment>
<evidence type="ECO:0000256" key="1">
    <source>
        <dbReference type="ARBA" id="ARBA00022737"/>
    </source>
</evidence>
<gene>
    <name evidence="3" type="ORF">BN946_scf185043.g195</name>
</gene>
<evidence type="ECO:0000259" key="2">
    <source>
        <dbReference type="Pfam" id="PF24883"/>
    </source>
</evidence>